<accession>W1Y9E5</accession>
<dbReference type="AlphaFoldDB" id="W1Y9E5"/>
<sequence length="39" mass="4403">NSADNIIICGVYLFFLSRTLFKKEETNDAPNHELCDAEA</sequence>
<comment type="caution">
    <text evidence="1">The sequence shown here is derived from an EMBL/GenBank/DDBJ whole genome shotgun (WGS) entry which is preliminary data.</text>
</comment>
<gene>
    <name evidence="1" type="ORF">Q604_UNBC07584G0001</name>
</gene>
<dbReference type="EMBL" id="AZMM01007584">
    <property type="protein sequence ID" value="ETJ38285.1"/>
    <property type="molecule type" value="Genomic_DNA"/>
</dbReference>
<proteinExistence type="predicted"/>
<organism evidence="1">
    <name type="scientific">human gut metagenome</name>
    <dbReference type="NCBI Taxonomy" id="408170"/>
    <lineage>
        <taxon>unclassified sequences</taxon>
        <taxon>metagenomes</taxon>
        <taxon>organismal metagenomes</taxon>
    </lineage>
</organism>
<evidence type="ECO:0000313" key="1">
    <source>
        <dbReference type="EMBL" id="ETJ38285.1"/>
    </source>
</evidence>
<protein>
    <submittedName>
        <fullName evidence="1">Uncharacterized protein</fullName>
    </submittedName>
</protein>
<feature type="non-terminal residue" evidence="1">
    <location>
        <position position="1"/>
    </location>
</feature>
<reference evidence="1" key="1">
    <citation type="submission" date="2013-12" db="EMBL/GenBank/DDBJ databases">
        <title>A Varibaculum cambriense genome reconstructed from a premature infant gut community with otherwise low bacterial novelty that shifts toward anaerobic metabolism during the third week of life.</title>
        <authorList>
            <person name="Brown C.T."/>
            <person name="Sharon I."/>
            <person name="Thomas B.C."/>
            <person name="Castelle C.J."/>
            <person name="Morowitz M.J."/>
            <person name="Banfield J.F."/>
        </authorList>
    </citation>
    <scope>NUCLEOTIDE SEQUENCE</scope>
</reference>
<name>W1Y9E5_9ZZZZ</name>